<proteinExistence type="predicted"/>
<dbReference type="PANTHER" id="PTHR42756:SF1">
    <property type="entry name" value="TRANSCRIPTIONAL REPRESSOR OF EMRAB OPERON"/>
    <property type="match status" value="1"/>
</dbReference>
<dbReference type="InterPro" id="IPR000835">
    <property type="entry name" value="HTH_MarR-typ"/>
</dbReference>
<keyword evidence="3" id="KW-0804">Transcription</keyword>
<organism evidence="5 6">
    <name type="scientific">Lachnobacterium bovis DSM 14045</name>
    <dbReference type="NCBI Taxonomy" id="1122142"/>
    <lineage>
        <taxon>Bacteria</taxon>
        <taxon>Bacillati</taxon>
        <taxon>Bacillota</taxon>
        <taxon>Clostridia</taxon>
        <taxon>Lachnospirales</taxon>
        <taxon>Lachnospiraceae</taxon>
        <taxon>Lachnobacterium</taxon>
    </lineage>
</organism>
<evidence type="ECO:0000313" key="5">
    <source>
        <dbReference type="EMBL" id="SDY22865.1"/>
    </source>
</evidence>
<reference evidence="5 6" key="1">
    <citation type="submission" date="2016-10" db="EMBL/GenBank/DDBJ databases">
        <authorList>
            <person name="de Groot N.N."/>
        </authorList>
    </citation>
    <scope>NUCLEOTIDE SEQUENCE [LARGE SCALE GENOMIC DNA]</scope>
    <source>
        <strain evidence="5 6">DSM 14045</strain>
    </source>
</reference>
<dbReference type="GO" id="GO:0003677">
    <property type="term" value="F:DNA binding"/>
    <property type="evidence" value="ECO:0007669"/>
    <property type="project" value="UniProtKB-KW"/>
</dbReference>
<dbReference type="AlphaFoldDB" id="A0A1H3I5X8"/>
<dbReference type="OrthoDB" id="2323705at2"/>
<dbReference type="STRING" id="1122142.SAMN02910414_01054"/>
<dbReference type="GO" id="GO:0003700">
    <property type="term" value="F:DNA-binding transcription factor activity"/>
    <property type="evidence" value="ECO:0007669"/>
    <property type="project" value="InterPro"/>
</dbReference>
<sequence>MLQEEFNDVYSKFKLHFYQNLFEKWKDREASLTTVETFCMEIIHYLGEPTVNEFATMANISSPNAAYKINNLVKKGYIKKKRSTHDRREYHLQVTKKYEKYYEMNYSYVTTVMERVYKRFTPEELEVMEKILNVMSEELMPEIKKTRIPDKYVNANIDEMLKIRRS</sequence>
<dbReference type="Gene3D" id="1.10.10.10">
    <property type="entry name" value="Winged helix-like DNA-binding domain superfamily/Winged helix DNA-binding domain"/>
    <property type="match status" value="1"/>
</dbReference>
<protein>
    <submittedName>
        <fullName evidence="5">DNA-binding transcriptional regulator, MarR family</fullName>
    </submittedName>
</protein>
<dbReference type="eggNOG" id="COG1846">
    <property type="taxonomic scope" value="Bacteria"/>
</dbReference>
<dbReference type="PRINTS" id="PR00598">
    <property type="entry name" value="HTHMARR"/>
</dbReference>
<dbReference type="Proteomes" id="UP000183918">
    <property type="component" value="Unassembled WGS sequence"/>
</dbReference>
<evidence type="ECO:0000256" key="3">
    <source>
        <dbReference type="ARBA" id="ARBA00023163"/>
    </source>
</evidence>
<keyword evidence="6" id="KW-1185">Reference proteome</keyword>
<dbReference type="EMBL" id="FNPG01000011">
    <property type="protein sequence ID" value="SDY22865.1"/>
    <property type="molecule type" value="Genomic_DNA"/>
</dbReference>
<dbReference type="Pfam" id="PF01047">
    <property type="entry name" value="MarR"/>
    <property type="match status" value="1"/>
</dbReference>
<accession>A0A1H3I5X8</accession>
<evidence type="ECO:0000313" key="6">
    <source>
        <dbReference type="Proteomes" id="UP000183918"/>
    </source>
</evidence>
<keyword evidence="1" id="KW-0805">Transcription regulation</keyword>
<dbReference type="InterPro" id="IPR036390">
    <property type="entry name" value="WH_DNA-bd_sf"/>
</dbReference>
<dbReference type="SUPFAM" id="SSF46785">
    <property type="entry name" value="Winged helix' DNA-binding domain"/>
    <property type="match status" value="1"/>
</dbReference>
<keyword evidence="2 5" id="KW-0238">DNA-binding</keyword>
<dbReference type="InterPro" id="IPR036388">
    <property type="entry name" value="WH-like_DNA-bd_sf"/>
</dbReference>
<evidence type="ECO:0000256" key="1">
    <source>
        <dbReference type="ARBA" id="ARBA00023015"/>
    </source>
</evidence>
<dbReference type="PROSITE" id="PS50995">
    <property type="entry name" value="HTH_MARR_2"/>
    <property type="match status" value="1"/>
</dbReference>
<gene>
    <name evidence="5" type="ORF">SAMN02910414_01054</name>
</gene>
<dbReference type="PANTHER" id="PTHR42756">
    <property type="entry name" value="TRANSCRIPTIONAL REGULATOR, MARR"/>
    <property type="match status" value="1"/>
</dbReference>
<dbReference type="SMART" id="SM00347">
    <property type="entry name" value="HTH_MARR"/>
    <property type="match status" value="1"/>
</dbReference>
<feature type="domain" description="HTH marR-type" evidence="4">
    <location>
        <begin position="1"/>
        <end position="137"/>
    </location>
</feature>
<name>A0A1H3I5X8_9FIRM</name>
<evidence type="ECO:0000256" key="2">
    <source>
        <dbReference type="ARBA" id="ARBA00023125"/>
    </source>
</evidence>
<evidence type="ECO:0000259" key="4">
    <source>
        <dbReference type="PROSITE" id="PS50995"/>
    </source>
</evidence>